<evidence type="ECO:0000256" key="10">
    <source>
        <dbReference type="PROSITE-ProRule" id="PRU01360"/>
    </source>
</evidence>
<comment type="caution">
    <text evidence="14">The sequence shown here is derived from an EMBL/GenBank/DDBJ whole genome shotgun (WGS) entry which is preliminary data.</text>
</comment>
<dbReference type="SUPFAM" id="SSF56935">
    <property type="entry name" value="Porins"/>
    <property type="match status" value="1"/>
</dbReference>
<dbReference type="Pfam" id="PF07715">
    <property type="entry name" value="Plug"/>
    <property type="match status" value="1"/>
</dbReference>
<keyword evidence="6 11" id="KW-0798">TonB box</keyword>
<comment type="subcellular location">
    <subcellularLocation>
        <location evidence="1 10">Cell outer membrane</location>
        <topology evidence="1 10">Multi-pass membrane protein</topology>
    </subcellularLocation>
</comment>
<comment type="similarity">
    <text evidence="10 11">Belongs to the TonB-dependent receptor family.</text>
</comment>
<dbReference type="Proteomes" id="UP000620550">
    <property type="component" value="Unassembled WGS sequence"/>
</dbReference>
<dbReference type="PANTHER" id="PTHR30069">
    <property type="entry name" value="TONB-DEPENDENT OUTER MEMBRANE RECEPTOR"/>
    <property type="match status" value="1"/>
</dbReference>
<keyword evidence="7 10" id="KW-0472">Membrane</keyword>
<evidence type="ECO:0000256" key="4">
    <source>
        <dbReference type="ARBA" id="ARBA00022692"/>
    </source>
</evidence>
<keyword evidence="3 10" id="KW-1134">Transmembrane beta strand</keyword>
<evidence type="ECO:0000256" key="8">
    <source>
        <dbReference type="ARBA" id="ARBA00023170"/>
    </source>
</evidence>
<dbReference type="EMBL" id="BNAF01000010">
    <property type="protein sequence ID" value="GHE42069.1"/>
    <property type="molecule type" value="Genomic_DNA"/>
</dbReference>
<evidence type="ECO:0000256" key="1">
    <source>
        <dbReference type="ARBA" id="ARBA00004571"/>
    </source>
</evidence>
<sequence>MPFAEQSRNIQLLDRKQIEALPVRSVNELLSYIPGVDLRQRGPFGAQADVSVDGGSFEQTLVLLNGVKMLDAQTGHNMLNLPVQLDAIERIEVIRGPAARLYGINALTGAINIVTRKPVNSELLGHVYTGTGFKRDTANNDALFHTRGIQLGGTWINAFGRHSLYGSHESGNGYRYNTASRNNKLFYEADIPTRGQDGFSIMGGFVESDFGANGFYAAPGDKESQEIVQTLMGSVGYQAHISERFRISPRVSYRYGYDDYRYFRHDLSRARSQHYTHALNSEVNAVLKTDVGDLGMGIEMRNEQIRSSNIGNHARDNYGMYAEFKTDRINRLMLNLGAYVNYNSDYGWQVFPGIDIGFALTNNWQLTAHSGTGQRIPSFTDLYLDQRPGNIGNPTVRPEEAWYIEGGIKYNDGRLFGQAHYFYRDINNFIDWVRPAAGTPYQPLNFNGNKVHGATALINYQLSNPEAFVSWFAGLSYTHLWPSVATQEGTTSKYAVESLRQQIIGNIRAGIGKLSASAALRFNERISYKNYFLADARMAYRLKPMELYLDVQNMFDITYIEAAAVPMPGRWFSLGARFNMPLDK</sequence>
<dbReference type="PROSITE" id="PS52016">
    <property type="entry name" value="TONB_DEPENDENT_REC_3"/>
    <property type="match status" value="1"/>
</dbReference>
<dbReference type="InterPro" id="IPR012910">
    <property type="entry name" value="Plug_dom"/>
</dbReference>
<dbReference type="Gene3D" id="2.170.130.10">
    <property type="entry name" value="TonB-dependent receptor, plug domain"/>
    <property type="match status" value="1"/>
</dbReference>
<feature type="domain" description="TonB-dependent receptor-like beta-barrel" evidence="12">
    <location>
        <begin position="177"/>
        <end position="553"/>
    </location>
</feature>
<evidence type="ECO:0000259" key="13">
    <source>
        <dbReference type="Pfam" id="PF07715"/>
    </source>
</evidence>
<evidence type="ECO:0000256" key="5">
    <source>
        <dbReference type="ARBA" id="ARBA00022729"/>
    </source>
</evidence>
<keyword evidence="8 14" id="KW-0675">Receptor</keyword>
<name>A0ABQ3HZ65_9SPHI</name>
<proteinExistence type="inferred from homology"/>
<feature type="domain" description="TonB-dependent receptor plug" evidence="13">
    <location>
        <begin position="6"/>
        <end position="110"/>
    </location>
</feature>
<reference evidence="15" key="1">
    <citation type="journal article" date="2019" name="Int. J. Syst. Evol. Microbiol.">
        <title>The Global Catalogue of Microorganisms (GCM) 10K type strain sequencing project: providing services to taxonomists for standard genome sequencing and annotation.</title>
        <authorList>
            <consortium name="The Broad Institute Genomics Platform"/>
            <consortium name="The Broad Institute Genome Sequencing Center for Infectious Disease"/>
            <person name="Wu L."/>
            <person name="Ma J."/>
        </authorList>
    </citation>
    <scope>NUCLEOTIDE SEQUENCE [LARGE SCALE GENOMIC DNA]</scope>
    <source>
        <strain evidence="15">CGMCC 1.12966</strain>
    </source>
</reference>
<evidence type="ECO:0000313" key="14">
    <source>
        <dbReference type="EMBL" id="GHE42069.1"/>
    </source>
</evidence>
<dbReference type="PANTHER" id="PTHR30069:SF29">
    <property type="entry name" value="HEMOGLOBIN AND HEMOGLOBIN-HAPTOGLOBIN-BINDING PROTEIN 1-RELATED"/>
    <property type="match status" value="1"/>
</dbReference>
<keyword evidence="2 10" id="KW-0813">Transport</keyword>
<evidence type="ECO:0000256" key="9">
    <source>
        <dbReference type="ARBA" id="ARBA00023237"/>
    </source>
</evidence>
<gene>
    <name evidence="14" type="primary">btuB</name>
    <name evidence="14" type="ORF">GCM10017764_26640</name>
</gene>
<dbReference type="InterPro" id="IPR037066">
    <property type="entry name" value="Plug_dom_sf"/>
</dbReference>
<dbReference type="InterPro" id="IPR000531">
    <property type="entry name" value="Beta-barrel_TonB"/>
</dbReference>
<protein>
    <submittedName>
        <fullName evidence="14">TonB-dependent vitamin B12 receptor</fullName>
    </submittedName>
</protein>
<keyword evidence="5" id="KW-0732">Signal</keyword>
<keyword evidence="4 10" id="KW-0812">Transmembrane</keyword>
<dbReference type="Pfam" id="PF00593">
    <property type="entry name" value="TonB_dep_Rec_b-barrel"/>
    <property type="match status" value="1"/>
</dbReference>
<evidence type="ECO:0000256" key="2">
    <source>
        <dbReference type="ARBA" id="ARBA00022448"/>
    </source>
</evidence>
<dbReference type="InterPro" id="IPR036942">
    <property type="entry name" value="Beta-barrel_TonB_sf"/>
</dbReference>
<evidence type="ECO:0000256" key="6">
    <source>
        <dbReference type="ARBA" id="ARBA00023077"/>
    </source>
</evidence>
<evidence type="ECO:0000259" key="12">
    <source>
        <dbReference type="Pfam" id="PF00593"/>
    </source>
</evidence>
<evidence type="ECO:0000256" key="7">
    <source>
        <dbReference type="ARBA" id="ARBA00023136"/>
    </source>
</evidence>
<accession>A0ABQ3HZ65</accession>
<evidence type="ECO:0000256" key="11">
    <source>
        <dbReference type="RuleBase" id="RU003357"/>
    </source>
</evidence>
<organism evidence="14 15">
    <name type="scientific">Sphingobacterium griseoflavum</name>
    <dbReference type="NCBI Taxonomy" id="1474952"/>
    <lineage>
        <taxon>Bacteria</taxon>
        <taxon>Pseudomonadati</taxon>
        <taxon>Bacteroidota</taxon>
        <taxon>Sphingobacteriia</taxon>
        <taxon>Sphingobacteriales</taxon>
        <taxon>Sphingobacteriaceae</taxon>
        <taxon>Sphingobacterium</taxon>
    </lineage>
</organism>
<dbReference type="Gene3D" id="2.40.170.20">
    <property type="entry name" value="TonB-dependent receptor, beta-barrel domain"/>
    <property type="match status" value="1"/>
</dbReference>
<evidence type="ECO:0000256" key="3">
    <source>
        <dbReference type="ARBA" id="ARBA00022452"/>
    </source>
</evidence>
<evidence type="ECO:0000313" key="15">
    <source>
        <dbReference type="Proteomes" id="UP000620550"/>
    </source>
</evidence>
<keyword evidence="9 10" id="KW-0998">Cell outer membrane</keyword>
<dbReference type="InterPro" id="IPR039426">
    <property type="entry name" value="TonB-dep_rcpt-like"/>
</dbReference>
<keyword evidence="15" id="KW-1185">Reference proteome</keyword>